<reference evidence="2 3" key="1">
    <citation type="journal article" date="2015" name="BMC Genomics">
        <title>Gene expression during zombie ant biting behavior reflects the complexity underlying fungal parasitic behavioral manipulation.</title>
        <authorList>
            <person name="de Bekker C."/>
            <person name="Ohm R.A."/>
            <person name="Loreto R.G."/>
            <person name="Sebastian A."/>
            <person name="Albert I."/>
            <person name="Merrow M."/>
            <person name="Brachmann A."/>
            <person name="Hughes D.P."/>
        </authorList>
    </citation>
    <scope>NUCLEOTIDE SEQUENCE [LARGE SCALE GENOMIC DNA]</scope>
    <source>
        <strain evidence="2 3">SC16a</strain>
    </source>
</reference>
<name>A0A2A9P795_OPHUN</name>
<evidence type="ECO:0000313" key="3">
    <source>
        <dbReference type="Proteomes" id="UP000037136"/>
    </source>
</evidence>
<gene>
    <name evidence="2" type="ORF">XA68_15971</name>
</gene>
<dbReference type="AlphaFoldDB" id="A0A2A9P795"/>
<evidence type="ECO:0000256" key="1">
    <source>
        <dbReference type="SAM" id="MobiDB-lite"/>
    </source>
</evidence>
<keyword evidence="3" id="KW-1185">Reference proteome</keyword>
<comment type="caution">
    <text evidence="2">The sequence shown here is derived from an EMBL/GenBank/DDBJ whole genome shotgun (WGS) entry which is preliminary data.</text>
</comment>
<sequence>MAKKKKNCSAIVGLIYRVAQFIFEARKTDEHGPANGDHPSLAKQSFVTSGSKFSSTAVIITRSSSHQVLLKVKANSDYCHLLERWLAPINSSATTYVKKANSPPPCCKPIYSQTPDGAWGQLPHGEADSATTGGQTHRERTARTAANSSTDVTPARPSASSLVLKYECSDLNLSK</sequence>
<protein>
    <submittedName>
        <fullName evidence="2">Uncharacterized protein</fullName>
    </submittedName>
</protein>
<accession>A0A2A9P795</accession>
<dbReference type="EMBL" id="LAZP02000507">
    <property type="protein sequence ID" value="PFH56797.1"/>
    <property type="molecule type" value="Genomic_DNA"/>
</dbReference>
<dbReference type="Proteomes" id="UP000037136">
    <property type="component" value="Unassembled WGS sequence"/>
</dbReference>
<evidence type="ECO:0000313" key="2">
    <source>
        <dbReference type="EMBL" id="PFH56797.1"/>
    </source>
</evidence>
<proteinExistence type="predicted"/>
<organism evidence="2 3">
    <name type="scientific">Ophiocordyceps unilateralis</name>
    <name type="common">Zombie-ant fungus</name>
    <name type="synonym">Torrubia unilateralis</name>
    <dbReference type="NCBI Taxonomy" id="268505"/>
    <lineage>
        <taxon>Eukaryota</taxon>
        <taxon>Fungi</taxon>
        <taxon>Dikarya</taxon>
        <taxon>Ascomycota</taxon>
        <taxon>Pezizomycotina</taxon>
        <taxon>Sordariomycetes</taxon>
        <taxon>Hypocreomycetidae</taxon>
        <taxon>Hypocreales</taxon>
        <taxon>Ophiocordycipitaceae</taxon>
        <taxon>Ophiocordyceps</taxon>
    </lineage>
</organism>
<reference evidence="2 3" key="2">
    <citation type="journal article" date="2017" name="Sci. Rep.">
        <title>Ant-infecting Ophiocordyceps genomes reveal a high diversity of potential behavioral manipulation genes and a possible major role for enterotoxins.</title>
        <authorList>
            <person name="de Bekker C."/>
            <person name="Ohm R.A."/>
            <person name="Evans H.C."/>
            <person name="Brachmann A."/>
            <person name="Hughes D.P."/>
        </authorList>
    </citation>
    <scope>NUCLEOTIDE SEQUENCE [LARGE SCALE GENOMIC DNA]</scope>
    <source>
        <strain evidence="2 3">SC16a</strain>
    </source>
</reference>
<feature type="region of interest" description="Disordered" evidence="1">
    <location>
        <begin position="117"/>
        <end position="159"/>
    </location>
</feature>